<dbReference type="RefSeq" id="XP_033692338.1">
    <property type="nucleotide sequence ID" value="XM_033832596.1"/>
</dbReference>
<name>A0A6A6J3C1_9PLEO</name>
<dbReference type="Proteomes" id="UP000800094">
    <property type="component" value="Unassembled WGS sequence"/>
</dbReference>
<feature type="compositionally biased region" description="Polar residues" evidence="1">
    <location>
        <begin position="62"/>
        <end position="72"/>
    </location>
</feature>
<evidence type="ECO:0000313" key="2">
    <source>
        <dbReference type="EMBL" id="KAF2257334.1"/>
    </source>
</evidence>
<dbReference type="OrthoDB" id="4932428at2759"/>
<feature type="compositionally biased region" description="Low complexity" evidence="1">
    <location>
        <begin position="9"/>
        <end position="21"/>
    </location>
</feature>
<feature type="region of interest" description="Disordered" evidence="1">
    <location>
        <begin position="1"/>
        <end position="73"/>
    </location>
</feature>
<dbReference type="GeneID" id="54585926"/>
<organism evidence="2 3">
    <name type="scientific">Trematosphaeria pertusa</name>
    <dbReference type="NCBI Taxonomy" id="390896"/>
    <lineage>
        <taxon>Eukaryota</taxon>
        <taxon>Fungi</taxon>
        <taxon>Dikarya</taxon>
        <taxon>Ascomycota</taxon>
        <taxon>Pezizomycotina</taxon>
        <taxon>Dothideomycetes</taxon>
        <taxon>Pleosporomycetidae</taxon>
        <taxon>Pleosporales</taxon>
        <taxon>Massarineae</taxon>
        <taxon>Trematosphaeriaceae</taxon>
        <taxon>Trematosphaeria</taxon>
    </lineage>
</organism>
<dbReference type="EMBL" id="ML987189">
    <property type="protein sequence ID" value="KAF2257334.1"/>
    <property type="molecule type" value="Genomic_DNA"/>
</dbReference>
<sequence>MDPSKQDDPPLSSPESSSASSTWFNIPPTSYLTVPSTRPEGTSFVLPGPTAFEEDDLDPITRPSQSSPSDTVPQILEPLRISIPTRQSTPVPYPQEIPEQPPNQVYMSVYSASSADSEYSVYSNPPARSYRVPSFQNMSASRKISTAEKDLMIQALRSHQVNTLVELRRIERAFAVLGSPDLTEPMTAAWSYYVNSHSLLTELRGLTKNYPFSSECLEEAKRRVYSDPQSNRSWNFCWLVLTKIRTDQLIPYYAQYQAAQPTMWGGRAPSSEGVTQLTNGFVAEWDWAVGQMLRHWDQPPAR</sequence>
<proteinExistence type="predicted"/>
<keyword evidence="3" id="KW-1185">Reference proteome</keyword>
<reference evidence="2" key="1">
    <citation type="journal article" date="2020" name="Stud. Mycol.">
        <title>101 Dothideomycetes genomes: a test case for predicting lifestyles and emergence of pathogens.</title>
        <authorList>
            <person name="Haridas S."/>
            <person name="Albert R."/>
            <person name="Binder M."/>
            <person name="Bloem J."/>
            <person name="Labutti K."/>
            <person name="Salamov A."/>
            <person name="Andreopoulos B."/>
            <person name="Baker S."/>
            <person name="Barry K."/>
            <person name="Bills G."/>
            <person name="Bluhm B."/>
            <person name="Cannon C."/>
            <person name="Castanera R."/>
            <person name="Culley D."/>
            <person name="Daum C."/>
            <person name="Ezra D."/>
            <person name="Gonzalez J."/>
            <person name="Henrissat B."/>
            <person name="Kuo A."/>
            <person name="Liang C."/>
            <person name="Lipzen A."/>
            <person name="Lutzoni F."/>
            <person name="Magnuson J."/>
            <person name="Mondo S."/>
            <person name="Nolan M."/>
            <person name="Ohm R."/>
            <person name="Pangilinan J."/>
            <person name="Park H.-J."/>
            <person name="Ramirez L."/>
            <person name="Alfaro M."/>
            <person name="Sun H."/>
            <person name="Tritt A."/>
            <person name="Yoshinaga Y."/>
            <person name="Zwiers L.-H."/>
            <person name="Turgeon B."/>
            <person name="Goodwin S."/>
            <person name="Spatafora J."/>
            <person name="Crous P."/>
            <person name="Grigoriev I."/>
        </authorList>
    </citation>
    <scope>NUCLEOTIDE SEQUENCE</scope>
    <source>
        <strain evidence="2">CBS 122368</strain>
    </source>
</reference>
<protein>
    <submittedName>
        <fullName evidence="2">Uncharacterized protein</fullName>
    </submittedName>
</protein>
<accession>A0A6A6J3C1</accession>
<gene>
    <name evidence="2" type="ORF">BU26DRAFT_558725</name>
</gene>
<evidence type="ECO:0000256" key="1">
    <source>
        <dbReference type="SAM" id="MobiDB-lite"/>
    </source>
</evidence>
<feature type="compositionally biased region" description="Polar residues" evidence="1">
    <location>
        <begin position="22"/>
        <end position="40"/>
    </location>
</feature>
<evidence type="ECO:0000313" key="3">
    <source>
        <dbReference type="Proteomes" id="UP000800094"/>
    </source>
</evidence>
<dbReference type="AlphaFoldDB" id="A0A6A6J3C1"/>